<organism evidence="2 3">
    <name type="scientific">Komagataeibacter saccharivorans</name>
    <dbReference type="NCBI Taxonomy" id="265959"/>
    <lineage>
        <taxon>Bacteria</taxon>
        <taxon>Pseudomonadati</taxon>
        <taxon>Pseudomonadota</taxon>
        <taxon>Alphaproteobacteria</taxon>
        <taxon>Acetobacterales</taxon>
        <taxon>Acetobacteraceae</taxon>
        <taxon>Komagataeibacter</taxon>
    </lineage>
</organism>
<evidence type="ECO:0000313" key="3">
    <source>
        <dbReference type="Proteomes" id="UP000264120"/>
    </source>
</evidence>
<geneLocation type="plasmid" evidence="2 3">
    <name>unnamed2</name>
</geneLocation>
<accession>A0A347WGI4</accession>
<feature type="compositionally biased region" description="Polar residues" evidence="1">
    <location>
        <begin position="90"/>
        <end position="100"/>
    </location>
</feature>
<evidence type="ECO:0000256" key="1">
    <source>
        <dbReference type="SAM" id="MobiDB-lite"/>
    </source>
</evidence>
<keyword evidence="3" id="KW-1185">Reference proteome</keyword>
<protein>
    <submittedName>
        <fullName evidence="2">Uncharacterized protein</fullName>
    </submittedName>
</protein>
<feature type="region of interest" description="Disordered" evidence="1">
    <location>
        <begin position="76"/>
        <end position="100"/>
    </location>
</feature>
<sequence length="100" mass="11066">MYSGCRLSGMVRISPLDPLSHAKEWDYTTEFMLHCVLLMRNRVCLMKYPSISCVGLPMSPVRERCDDTRAGTGFLAHNPKAVGSNPAPATRNTLKTPLSP</sequence>
<dbReference type="KEGG" id="ksc:CD178_03233"/>
<gene>
    <name evidence="2" type="ORF">CD178_03233</name>
</gene>
<reference evidence="2 3" key="1">
    <citation type="submission" date="2017-08" db="EMBL/GenBank/DDBJ databases">
        <title>Complete genome sequence of Gluconacetobacter saccharivorans CV1 isolated from Fermented Vinegar.</title>
        <authorList>
            <person name="Kim S.-Y."/>
        </authorList>
    </citation>
    <scope>NUCLEOTIDE SEQUENCE [LARGE SCALE GENOMIC DNA]</scope>
    <source>
        <strain evidence="2 3">CV1</strain>
        <plasmid evidence="2 3">unnamed2</plasmid>
    </source>
</reference>
<evidence type="ECO:0000313" key="2">
    <source>
        <dbReference type="EMBL" id="AXY23977.1"/>
    </source>
</evidence>
<dbReference type="AlphaFoldDB" id="A0A347WGI4"/>
<proteinExistence type="predicted"/>
<name>A0A347WGI4_9PROT</name>
<dbReference type="Proteomes" id="UP000264120">
    <property type="component" value="Plasmid unnamed2"/>
</dbReference>
<keyword evidence="2" id="KW-0614">Plasmid</keyword>
<dbReference type="EMBL" id="CP023038">
    <property type="protein sequence ID" value="AXY23977.1"/>
    <property type="molecule type" value="Genomic_DNA"/>
</dbReference>